<dbReference type="InterPro" id="IPR023227">
    <property type="entry name" value="SAM_OH_AdoTrfase_C_sf"/>
</dbReference>
<dbReference type="InterPro" id="IPR023228">
    <property type="entry name" value="SAM_OH_AdoTrfase_N_sf"/>
</dbReference>
<dbReference type="PANTHER" id="PTHR35092:SF1">
    <property type="entry name" value="CHLORINASE MJ1651"/>
    <property type="match status" value="1"/>
</dbReference>
<evidence type="ECO:0000259" key="4">
    <source>
        <dbReference type="Pfam" id="PF20257"/>
    </source>
</evidence>
<reference evidence="5 6" key="1">
    <citation type="submission" date="2020-02" db="EMBL/GenBank/DDBJ databases">
        <title>Comparative genomics of sulfur disproportionating microorganisms.</title>
        <authorList>
            <person name="Ward L.M."/>
            <person name="Bertran E."/>
            <person name="Johnston D.T."/>
        </authorList>
    </citation>
    <scope>NUCLEOTIDE SEQUENCE [LARGE SCALE GENOMIC DNA]</scope>
    <source>
        <strain evidence="5 6">DSM 3696</strain>
    </source>
</reference>
<dbReference type="Proteomes" id="UP000469724">
    <property type="component" value="Unassembled WGS sequence"/>
</dbReference>
<evidence type="ECO:0000256" key="1">
    <source>
        <dbReference type="ARBA" id="ARBA00022691"/>
    </source>
</evidence>
<feature type="domain" description="S-adenosyl-l-methionine hydroxide adenosyltransferase C-terminal" evidence="4">
    <location>
        <begin position="182"/>
        <end position="267"/>
    </location>
</feature>
<dbReference type="Gene3D" id="3.40.50.10790">
    <property type="entry name" value="S-adenosyl-l-methionine hydroxide adenosyltransferase, N-terminal"/>
    <property type="match status" value="1"/>
</dbReference>
<proteinExistence type="inferred from homology"/>
<dbReference type="SUPFAM" id="SSF102522">
    <property type="entry name" value="Bacterial fluorinating enzyme, N-terminal domain"/>
    <property type="match status" value="1"/>
</dbReference>
<organism evidence="5 6">
    <name type="scientific">Desulfolutivibrio sulfodismutans</name>
    <dbReference type="NCBI Taxonomy" id="63561"/>
    <lineage>
        <taxon>Bacteria</taxon>
        <taxon>Pseudomonadati</taxon>
        <taxon>Thermodesulfobacteriota</taxon>
        <taxon>Desulfovibrionia</taxon>
        <taxon>Desulfovibrionales</taxon>
        <taxon>Desulfovibrionaceae</taxon>
        <taxon>Desulfolutivibrio</taxon>
    </lineage>
</organism>
<evidence type="ECO:0000259" key="3">
    <source>
        <dbReference type="Pfam" id="PF01887"/>
    </source>
</evidence>
<keyword evidence="6" id="KW-1185">Reference proteome</keyword>
<dbReference type="InterPro" id="IPR002747">
    <property type="entry name" value="SAM_OH_AdoTrfase"/>
</dbReference>
<dbReference type="InterPro" id="IPR046470">
    <property type="entry name" value="SAM_HAT_C"/>
</dbReference>
<gene>
    <name evidence="5" type="ORF">G3N56_05005</name>
</gene>
<evidence type="ECO:0000313" key="6">
    <source>
        <dbReference type="Proteomes" id="UP000469724"/>
    </source>
</evidence>
<dbReference type="Pfam" id="PF01887">
    <property type="entry name" value="SAM_HAT_N"/>
    <property type="match status" value="1"/>
</dbReference>
<dbReference type="InterPro" id="IPR046469">
    <property type="entry name" value="SAM_HAT_N"/>
</dbReference>
<dbReference type="Gene3D" id="2.40.30.90">
    <property type="entry name" value="Bacterial fluorinating enzyme like"/>
    <property type="match status" value="1"/>
</dbReference>
<comment type="caution">
    <text evidence="5">The sequence shown here is derived from an EMBL/GenBank/DDBJ whole genome shotgun (WGS) entry which is preliminary data.</text>
</comment>
<dbReference type="PIRSF" id="PIRSF006779">
    <property type="entry name" value="UCP006779"/>
    <property type="match status" value="1"/>
</dbReference>
<dbReference type="PANTHER" id="PTHR35092">
    <property type="entry name" value="CHLORINASE MJ1651"/>
    <property type="match status" value="1"/>
</dbReference>
<dbReference type="RefSeq" id="WP_163301161.1">
    <property type="nucleotide sequence ID" value="NZ_JAAGRQ010000014.1"/>
</dbReference>
<dbReference type="AlphaFoldDB" id="A0A7K3NIT5"/>
<evidence type="ECO:0000313" key="5">
    <source>
        <dbReference type="EMBL" id="NDY56104.1"/>
    </source>
</evidence>
<dbReference type="SUPFAM" id="SSF101852">
    <property type="entry name" value="Bacterial fluorinating enzyme, C-terminal domain"/>
    <property type="match status" value="1"/>
</dbReference>
<dbReference type="EMBL" id="JAAGRQ010000014">
    <property type="protein sequence ID" value="NDY56104.1"/>
    <property type="molecule type" value="Genomic_DNA"/>
</dbReference>
<comment type="similarity">
    <text evidence="2">Belongs to the SAM hydrolase / SAM-dependent halogenase family.</text>
</comment>
<name>A0A7K3NIT5_9BACT</name>
<evidence type="ECO:0000256" key="2">
    <source>
        <dbReference type="ARBA" id="ARBA00024035"/>
    </source>
</evidence>
<sequence length="288" mass="30211">MFLPQHETDGCPKVVALLTDYGLADPYVGQMKAVLTACLPGVALVDLTHGVPPHNVLAGAFFLDASLPWMPPGSVTVAVVDPGVGTSRRIVGLRRKGRLVLAPDNGLLTLLLLRGTMDGAWAFPVPETASATFHGRDVFAPLAAALAGGRPVLECGYEVDPASLVLLPGLNPTLEGGRLQAKVLHVDRFGNLILNLRITEYEQVVRDAAGVSMELPGAPRIVRAAAYAAVPPGALGLLAGSQGHFELAMNRESAARETGLEPGDAVTLYLADKPTEEPDKALPLASER</sequence>
<accession>A0A7K3NIT5</accession>
<keyword evidence="1" id="KW-0949">S-adenosyl-L-methionine</keyword>
<dbReference type="Pfam" id="PF20257">
    <property type="entry name" value="SAM_HAT_C"/>
    <property type="match status" value="1"/>
</dbReference>
<protein>
    <submittedName>
        <fullName evidence="5">SAM-dependent chlorinase/fluorinase</fullName>
    </submittedName>
</protein>
<feature type="domain" description="S-adenosyl-l-methionine hydroxide adenosyltransferase N-terminal" evidence="3">
    <location>
        <begin position="15"/>
        <end position="154"/>
    </location>
</feature>